<dbReference type="PROSITE" id="PS50003">
    <property type="entry name" value="PH_DOMAIN"/>
    <property type="match status" value="1"/>
</dbReference>
<dbReference type="GO" id="GO:0005769">
    <property type="term" value="C:early endosome"/>
    <property type="evidence" value="ECO:0007669"/>
    <property type="project" value="TreeGrafter"/>
</dbReference>
<feature type="domain" description="PH" evidence="2">
    <location>
        <begin position="29"/>
        <end position="123"/>
    </location>
</feature>
<dbReference type="GO" id="GO:0005802">
    <property type="term" value="C:trans-Golgi network"/>
    <property type="evidence" value="ECO:0007669"/>
    <property type="project" value="TreeGrafter"/>
</dbReference>
<dbReference type="EnsemblMetazoa" id="GMOY000492-RA">
    <property type="protein sequence ID" value="GMOY000492-PA"/>
    <property type="gene ID" value="GMOY000492"/>
</dbReference>
<protein>
    <recommendedName>
        <fullName evidence="2">PH domain-containing protein</fullName>
    </recommendedName>
</protein>
<dbReference type="EMBL" id="CCAG010001244">
    <property type="status" value="NOT_ANNOTATED_CDS"/>
    <property type="molecule type" value="Genomic_DNA"/>
</dbReference>
<dbReference type="Proteomes" id="UP000092444">
    <property type="component" value="Unassembled WGS sequence"/>
</dbReference>
<keyword evidence="4" id="KW-1185">Reference proteome</keyword>
<dbReference type="InterPro" id="IPR045188">
    <property type="entry name" value="Boi1/Boi2-like"/>
</dbReference>
<dbReference type="Pfam" id="PF00169">
    <property type="entry name" value="PH"/>
    <property type="match status" value="1"/>
</dbReference>
<proteinExistence type="predicted"/>
<dbReference type="VEuPathDB" id="VectorBase:GMOY000492"/>
<dbReference type="GO" id="GO:0055037">
    <property type="term" value="C:recycling endosome"/>
    <property type="evidence" value="ECO:0007669"/>
    <property type="project" value="TreeGrafter"/>
</dbReference>
<evidence type="ECO:0000313" key="4">
    <source>
        <dbReference type="Proteomes" id="UP000092444"/>
    </source>
</evidence>
<feature type="region of interest" description="Disordered" evidence="1">
    <location>
        <begin position="154"/>
        <end position="183"/>
    </location>
</feature>
<dbReference type="FunFam" id="2.30.29.30:FF:000378">
    <property type="entry name" value="Uncharacterized protein, isoform A"/>
    <property type="match status" value="1"/>
</dbReference>
<dbReference type="SUPFAM" id="SSF50729">
    <property type="entry name" value="PH domain-like"/>
    <property type="match status" value="1"/>
</dbReference>
<accession>A0A1B0FAE0</accession>
<dbReference type="STRING" id="37546.A0A1B0FAE0"/>
<feature type="compositionally biased region" description="Pro residues" evidence="1">
    <location>
        <begin position="161"/>
        <end position="179"/>
    </location>
</feature>
<dbReference type="InterPro" id="IPR011993">
    <property type="entry name" value="PH-like_dom_sf"/>
</dbReference>
<evidence type="ECO:0000313" key="3">
    <source>
        <dbReference type="EnsemblMetazoa" id="GMOY000492-PA"/>
    </source>
</evidence>
<dbReference type="GO" id="GO:0007032">
    <property type="term" value="P:endosome organization"/>
    <property type="evidence" value="ECO:0007669"/>
    <property type="project" value="TreeGrafter"/>
</dbReference>
<dbReference type="CDD" id="cd13288">
    <property type="entry name" value="PH_Ses"/>
    <property type="match status" value="1"/>
</dbReference>
<dbReference type="GO" id="GO:0042147">
    <property type="term" value="P:retrograde transport, endosome to Golgi"/>
    <property type="evidence" value="ECO:0007669"/>
    <property type="project" value="TreeGrafter"/>
</dbReference>
<dbReference type="GO" id="GO:0001881">
    <property type="term" value="P:receptor recycling"/>
    <property type="evidence" value="ECO:0007669"/>
    <property type="project" value="TreeGrafter"/>
</dbReference>
<dbReference type="AlphaFoldDB" id="A0A1B0FAE0"/>
<sequence>MTHLSGNSTGRSKMKINEKNLCVFATSPPYDKEGFLNKRGEVNKSFQRRYFVLKGNLLFYFEKQGDKEPLGLIIVEGCTIELSEESDRYCFEIAFNGNRTYVLSADSQESMESWMKALTCAGYEYKKLMVAELQRQLEEIEGSKNKVLTDSLKAKADVSIPKPPPRRQNPFNRPAPPPANGNLRANPIFSFNGNQIASKQRIATDIQQGGFSSNNCGDEETDILEMDFEPDSLSKLEYNNQTASLTTTRSTASIIFVTHKMICHHQLTLHKSQGKRASPIPPPIGSSSSSNATAIVTERSEFYVDEQPMQHKQQLLQYRIDHLNTVPSVYTNDSYGTKATQNRNKSTSFEQIHETFRKVVMKDVLAYRAQRDLKSRPLIEL</sequence>
<dbReference type="PANTHER" id="PTHR22902:SF53">
    <property type="entry name" value="INOSITOL PHOSPHATASE INTERACTING PROTEIN, ISOFORM A"/>
    <property type="match status" value="1"/>
</dbReference>
<name>A0A1B0FAE0_GLOMM</name>
<dbReference type="Gene3D" id="2.30.29.30">
    <property type="entry name" value="Pleckstrin-homology domain (PH domain)/Phosphotyrosine-binding domain (PTB)"/>
    <property type="match status" value="1"/>
</dbReference>
<organism evidence="3 4">
    <name type="scientific">Glossina morsitans morsitans</name>
    <name type="common">Savannah tsetse fly</name>
    <dbReference type="NCBI Taxonomy" id="37546"/>
    <lineage>
        <taxon>Eukaryota</taxon>
        <taxon>Metazoa</taxon>
        <taxon>Ecdysozoa</taxon>
        <taxon>Arthropoda</taxon>
        <taxon>Hexapoda</taxon>
        <taxon>Insecta</taxon>
        <taxon>Pterygota</taxon>
        <taxon>Neoptera</taxon>
        <taxon>Endopterygota</taxon>
        <taxon>Diptera</taxon>
        <taxon>Brachycera</taxon>
        <taxon>Muscomorpha</taxon>
        <taxon>Hippoboscoidea</taxon>
        <taxon>Glossinidae</taxon>
        <taxon>Glossina</taxon>
    </lineage>
</organism>
<dbReference type="PANTHER" id="PTHR22902">
    <property type="entry name" value="SESQUIPEDALIAN"/>
    <property type="match status" value="1"/>
</dbReference>
<dbReference type="GO" id="GO:0005829">
    <property type="term" value="C:cytosol"/>
    <property type="evidence" value="ECO:0007669"/>
    <property type="project" value="GOC"/>
</dbReference>
<evidence type="ECO:0000256" key="1">
    <source>
        <dbReference type="SAM" id="MobiDB-lite"/>
    </source>
</evidence>
<dbReference type="InterPro" id="IPR001849">
    <property type="entry name" value="PH_domain"/>
</dbReference>
<evidence type="ECO:0000259" key="2">
    <source>
        <dbReference type="PROSITE" id="PS50003"/>
    </source>
</evidence>
<reference evidence="3" key="1">
    <citation type="submission" date="2020-05" db="UniProtKB">
        <authorList>
            <consortium name="EnsemblMetazoa"/>
        </authorList>
    </citation>
    <scope>IDENTIFICATION</scope>
    <source>
        <strain evidence="3">Yale</strain>
    </source>
</reference>
<dbReference type="SMART" id="SM00233">
    <property type="entry name" value="PH"/>
    <property type="match status" value="1"/>
</dbReference>